<keyword evidence="9 11" id="KW-0472">Membrane</keyword>
<dbReference type="STRING" id="690566.Sphch_0167"/>
<evidence type="ECO:0000256" key="13">
    <source>
        <dbReference type="SAM" id="SignalP"/>
    </source>
</evidence>
<evidence type="ECO:0000256" key="3">
    <source>
        <dbReference type="ARBA" id="ARBA00022452"/>
    </source>
</evidence>
<evidence type="ECO:0000256" key="7">
    <source>
        <dbReference type="ARBA" id="ARBA00023065"/>
    </source>
</evidence>
<evidence type="ECO:0000256" key="1">
    <source>
        <dbReference type="ARBA" id="ARBA00004571"/>
    </source>
</evidence>
<dbReference type="InterPro" id="IPR039426">
    <property type="entry name" value="TonB-dep_rcpt-like"/>
</dbReference>
<dbReference type="Proteomes" id="UP000007150">
    <property type="component" value="Chromosome 1"/>
</dbReference>
<dbReference type="PANTHER" id="PTHR32552:SF81">
    <property type="entry name" value="TONB-DEPENDENT OUTER MEMBRANE RECEPTOR"/>
    <property type="match status" value="1"/>
</dbReference>
<evidence type="ECO:0000256" key="11">
    <source>
        <dbReference type="PROSITE-ProRule" id="PRU01360"/>
    </source>
</evidence>
<keyword evidence="16" id="KW-0675">Receptor</keyword>
<evidence type="ECO:0000256" key="8">
    <source>
        <dbReference type="ARBA" id="ARBA00023077"/>
    </source>
</evidence>
<evidence type="ECO:0000256" key="5">
    <source>
        <dbReference type="ARBA" id="ARBA00022692"/>
    </source>
</evidence>
<evidence type="ECO:0000256" key="4">
    <source>
        <dbReference type="ARBA" id="ARBA00022496"/>
    </source>
</evidence>
<evidence type="ECO:0000256" key="10">
    <source>
        <dbReference type="ARBA" id="ARBA00023237"/>
    </source>
</evidence>
<proteinExistence type="inferred from homology"/>
<dbReference type="Gene3D" id="2.40.170.20">
    <property type="entry name" value="TonB-dependent receptor, beta-barrel domain"/>
    <property type="match status" value="1"/>
</dbReference>
<evidence type="ECO:0000259" key="14">
    <source>
        <dbReference type="Pfam" id="PF00593"/>
    </source>
</evidence>
<keyword evidence="10 11" id="KW-0998">Cell outer membrane</keyword>
<gene>
    <name evidence="16" type="ORF">Sphch_0167</name>
</gene>
<dbReference type="InterPro" id="IPR012910">
    <property type="entry name" value="Plug_dom"/>
</dbReference>
<organism evidence="16 17">
    <name type="scientific">Sphingobium chlorophenolicum L-1</name>
    <dbReference type="NCBI Taxonomy" id="690566"/>
    <lineage>
        <taxon>Bacteria</taxon>
        <taxon>Pseudomonadati</taxon>
        <taxon>Pseudomonadota</taxon>
        <taxon>Alphaproteobacteria</taxon>
        <taxon>Sphingomonadales</taxon>
        <taxon>Sphingomonadaceae</taxon>
        <taxon>Sphingobium</taxon>
    </lineage>
</organism>
<dbReference type="PANTHER" id="PTHR32552">
    <property type="entry name" value="FERRICHROME IRON RECEPTOR-RELATED"/>
    <property type="match status" value="1"/>
</dbReference>
<dbReference type="InterPro" id="IPR036942">
    <property type="entry name" value="Beta-barrel_TonB_sf"/>
</dbReference>
<dbReference type="EMBL" id="CP002798">
    <property type="protein sequence ID" value="AEG47868.1"/>
    <property type="molecule type" value="Genomic_DNA"/>
</dbReference>
<comment type="subcellular location">
    <subcellularLocation>
        <location evidence="1 11">Cell outer membrane</location>
        <topology evidence="1 11">Multi-pass membrane protein</topology>
    </subcellularLocation>
</comment>
<keyword evidence="8 12" id="KW-0798">TonB box</keyword>
<keyword evidence="3 11" id="KW-1134">Transmembrane beta strand</keyword>
<comment type="similarity">
    <text evidence="11 12">Belongs to the TonB-dependent receptor family.</text>
</comment>
<dbReference type="PROSITE" id="PS52016">
    <property type="entry name" value="TONB_DEPENDENT_REC_3"/>
    <property type="match status" value="1"/>
</dbReference>
<evidence type="ECO:0000256" key="12">
    <source>
        <dbReference type="RuleBase" id="RU003357"/>
    </source>
</evidence>
<dbReference type="Pfam" id="PF00593">
    <property type="entry name" value="TonB_dep_Rec_b-barrel"/>
    <property type="match status" value="1"/>
</dbReference>
<dbReference type="AlphaFoldDB" id="F6EUH4"/>
<evidence type="ECO:0000256" key="9">
    <source>
        <dbReference type="ARBA" id="ARBA00023136"/>
    </source>
</evidence>
<dbReference type="GO" id="GO:0006826">
    <property type="term" value="P:iron ion transport"/>
    <property type="evidence" value="ECO:0007669"/>
    <property type="project" value="UniProtKB-KW"/>
</dbReference>
<sequence precursor="true">MLVNRWFGASSLAIVGSCLMATSVYAQGAEDGESGNVDGEIIVTAQKRSESVNSVPMSITAVSGNDLKAVGVTDVAGLAKITPGFAAVDSGFGTPVYYLRGIGFFDSSIASKPTVSVYADEAPIPYSIMTTGASFDIERVEVLKGPQGTLFGSNATGGAINYIAAKPTKSPEAGFSLSFGRFARHTAEGYASGPLSSTLSARLSLRYEGGGDWQRSLTRNASLGERSFVQGRLQFAFEPSETVRFNLTLNGQKDKSDTQAAQFASFSQLTPGSFLDPRLLTYPIASNARAADWGTANPLRKDNWQAGATLRGEVDVTDDVKLTSITSYNRFKEGYGLEADGTTLQLSDLFIDGDIKAFNQELRLGGSLMGEGSWIVGGNYEWSKTHELIAQTLPDSSPSRAFSRPPFNFPAIDVVPQLGNTKYRSYAAFADVSIPVSSTLTISGGIRYTDTKVDFEGCTQNAGNLVYGTAFSLIFGVSPPIPRGGCVTFNDVGQPVLFQGSLPENNVSWRGIVKWEPANGQMFYTSVSRGFKNGTFATLAGNRTAQYKPVVQEQVTAYEVGFKSSLLDRRLQLNGALFYYDYLNKQLKGRVVVPIFGALEALVNVPKSRVQGAELQLTARPVEGLRATIGATYIDSKVTAPFSNYTSFGQLLDFNGTEFPYTPNWQMNADLEYRHDMGGSMSAFVGAAYSYRSGTNNDFIANPILDIPSYGLLDLRAGVEDKDGRWRVSLYGQNVTNKFYWYTVTRRNDTISRFAGMPVTYGVNFEFKFK</sequence>
<keyword evidence="17" id="KW-1185">Reference proteome</keyword>
<keyword evidence="2 11" id="KW-0813">Transport</keyword>
<keyword evidence="7" id="KW-0406">Ion transport</keyword>
<feature type="domain" description="TonB-dependent receptor-like beta-barrel" evidence="14">
    <location>
        <begin position="263"/>
        <end position="735"/>
    </location>
</feature>
<accession>F6EUH4</accession>
<dbReference type="GO" id="GO:0009279">
    <property type="term" value="C:cell outer membrane"/>
    <property type="evidence" value="ECO:0007669"/>
    <property type="project" value="UniProtKB-SubCell"/>
</dbReference>
<dbReference type="PROSITE" id="PS51257">
    <property type="entry name" value="PROKAR_LIPOPROTEIN"/>
    <property type="match status" value="1"/>
</dbReference>
<keyword evidence="13" id="KW-0732">Signal</keyword>
<keyword evidence="6" id="KW-0408">Iron</keyword>
<feature type="signal peptide" evidence="13">
    <location>
        <begin position="1"/>
        <end position="26"/>
    </location>
</feature>
<evidence type="ECO:0000313" key="16">
    <source>
        <dbReference type="EMBL" id="AEG47868.1"/>
    </source>
</evidence>
<dbReference type="HOGENOM" id="CLU_008287_15_0_5"/>
<protein>
    <submittedName>
        <fullName evidence="16">TonB-dependent receptor</fullName>
    </submittedName>
</protein>
<dbReference type="CDD" id="cd01347">
    <property type="entry name" value="ligand_gated_channel"/>
    <property type="match status" value="1"/>
</dbReference>
<name>F6EUH4_SPHCR</name>
<feature type="chain" id="PRO_5003339495" evidence="13">
    <location>
        <begin position="27"/>
        <end position="770"/>
    </location>
</feature>
<dbReference type="Pfam" id="PF07715">
    <property type="entry name" value="Plug"/>
    <property type="match status" value="1"/>
</dbReference>
<dbReference type="SUPFAM" id="SSF56935">
    <property type="entry name" value="Porins"/>
    <property type="match status" value="1"/>
</dbReference>
<evidence type="ECO:0000259" key="15">
    <source>
        <dbReference type="Pfam" id="PF07715"/>
    </source>
</evidence>
<evidence type="ECO:0000256" key="2">
    <source>
        <dbReference type="ARBA" id="ARBA00022448"/>
    </source>
</evidence>
<feature type="domain" description="TonB-dependent receptor plug" evidence="15">
    <location>
        <begin position="52"/>
        <end position="159"/>
    </location>
</feature>
<reference evidence="16 17" key="1">
    <citation type="submission" date="2011-05" db="EMBL/GenBank/DDBJ databases">
        <title>Complete sequence of chromosome 1 of Sphingobium chlorophenolicum L-1.</title>
        <authorList>
            <consortium name="US DOE Joint Genome Institute"/>
            <person name="Lucas S."/>
            <person name="Han J."/>
            <person name="Lapidus A."/>
            <person name="Cheng J.-F."/>
            <person name="Goodwin L."/>
            <person name="Pitluck S."/>
            <person name="Peters L."/>
            <person name="Daligault H."/>
            <person name="Han C."/>
            <person name="Tapia R."/>
            <person name="Land M."/>
            <person name="Hauser L."/>
            <person name="Kyrpides N."/>
            <person name="Ivanova N."/>
            <person name="Pagani I."/>
            <person name="Turner P."/>
            <person name="Copley S."/>
            <person name="Woyke T."/>
        </authorList>
    </citation>
    <scope>NUCLEOTIDE SEQUENCE [LARGE SCALE GENOMIC DNA]</scope>
    <source>
        <strain evidence="16 17">L-1</strain>
    </source>
</reference>
<dbReference type="InterPro" id="IPR000531">
    <property type="entry name" value="Beta-barrel_TonB"/>
</dbReference>
<keyword evidence="5 11" id="KW-0812">Transmembrane</keyword>
<evidence type="ECO:0000256" key="6">
    <source>
        <dbReference type="ARBA" id="ARBA00023004"/>
    </source>
</evidence>
<dbReference type="KEGG" id="sch:Sphch_0167"/>
<evidence type="ECO:0000313" key="17">
    <source>
        <dbReference type="Proteomes" id="UP000007150"/>
    </source>
</evidence>
<keyword evidence="4" id="KW-0410">Iron transport</keyword>